<dbReference type="Proteomes" id="UP001217417">
    <property type="component" value="Unassembled WGS sequence"/>
</dbReference>
<comment type="caution">
    <text evidence="1">The sequence shown here is derived from an EMBL/GenBank/DDBJ whole genome shotgun (WGS) entry which is preliminary data.</text>
</comment>
<accession>A0AAD7QQE3</accession>
<evidence type="ECO:0000313" key="1">
    <source>
        <dbReference type="EMBL" id="KAJ8097967.1"/>
    </source>
</evidence>
<evidence type="ECO:0000313" key="2">
    <source>
        <dbReference type="Proteomes" id="UP001217417"/>
    </source>
</evidence>
<dbReference type="GeneID" id="80884630"/>
<name>A0AAD7QQE3_9ASCO</name>
<reference evidence="1" key="1">
    <citation type="submission" date="2023-03" db="EMBL/GenBank/DDBJ databases">
        <title>Near-Complete genome sequence of Lipomyces tetrasporous NRRL Y-64009, an oleaginous yeast capable of growing on lignocellulosic hydrolysates.</title>
        <authorList>
            <consortium name="Lawrence Berkeley National Laboratory"/>
            <person name="Jagtap S.S."/>
            <person name="Liu J.-J."/>
            <person name="Walukiewicz H.E."/>
            <person name="Pangilinan J."/>
            <person name="Lipzen A."/>
            <person name="Ahrendt S."/>
            <person name="Koriabine M."/>
            <person name="Cobaugh K."/>
            <person name="Salamov A."/>
            <person name="Yoshinaga Y."/>
            <person name="Ng V."/>
            <person name="Daum C."/>
            <person name="Grigoriev I.V."/>
            <person name="Slininger P.J."/>
            <person name="Dien B.S."/>
            <person name="Jin Y.-S."/>
            <person name="Rao C.V."/>
        </authorList>
    </citation>
    <scope>NUCLEOTIDE SEQUENCE</scope>
    <source>
        <strain evidence="1">NRRL Y-64009</strain>
    </source>
</reference>
<dbReference type="AlphaFoldDB" id="A0AAD7QQE3"/>
<sequence length="100" mass="11169">MVTTNFPMPWNSASRTQEFEDCVACRLTSAALFTGLGSYLLLRKRFHDPTSDFYKNVKPENVKFVSRSVKAGGILCIALGVLRAGDGILWRKEKPSLESK</sequence>
<proteinExistence type="predicted"/>
<keyword evidence="2" id="KW-1185">Reference proteome</keyword>
<organism evidence="1 2">
    <name type="scientific">Lipomyces tetrasporus</name>
    <dbReference type="NCBI Taxonomy" id="54092"/>
    <lineage>
        <taxon>Eukaryota</taxon>
        <taxon>Fungi</taxon>
        <taxon>Dikarya</taxon>
        <taxon>Ascomycota</taxon>
        <taxon>Saccharomycotina</taxon>
        <taxon>Lipomycetes</taxon>
        <taxon>Lipomycetales</taxon>
        <taxon>Lipomycetaceae</taxon>
        <taxon>Lipomyces</taxon>
    </lineage>
</organism>
<evidence type="ECO:0008006" key="3">
    <source>
        <dbReference type="Google" id="ProtNLM"/>
    </source>
</evidence>
<gene>
    <name evidence="1" type="ORF">POJ06DRAFT_270781</name>
</gene>
<dbReference type="RefSeq" id="XP_056041417.1">
    <property type="nucleotide sequence ID" value="XM_056189464.1"/>
</dbReference>
<protein>
    <recommendedName>
        <fullName evidence="3">DUF4536 domain-containing protein</fullName>
    </recommendedName>
</protein>
<dbReference type="EMBL" id="JARPMG010000010">
    <property type="protein sequence ID" value="KAJ8097967.1"/>
    <property type="molecule type" value="Genomic_DNA"/>
</dbReference>